<reference evidence="1 2" key="1">
    <citation type="journal article" date="2018" name="Int. J. Syst. Evol. Microbiol.">
        <title>Adhaeribacter swui sp. nov., isolated from wet mud.</title>
        <authorList>
            <person name="Kim D.U."/>
            <person name="Kim K.W."/>
            <person name="Kang M.S."/>
            <person name="Kim J.Y."/>
            <person name="Jang J.H."/>
            <person name="Kim M.K."/>
        </authorList>
    </citation>
    <scope>NUCLEOTIDE SEQUENCE [LARGE SCALE GENOMIC DNA]</scope>
    <source>
        <strain evidence="1 2">KCTC 52873</strain>
    </source>
</reference>
<sequence length="210" mass="23662">MNLEITQWLRSNRDYGTGVALYDRLGSNQVLKQLFAHGEYSFTRRKLEDALQVLLDQDPAPVEEKIAKVPQKFPKTSENTPKASAAPASVRDKMRPLLDERTMLHNRLGLYQELGLSPEEMKQIAFRILALTRQITPLYQQTALAAPVVPAPAAVDFSQLSGLEQHKKLANLRSLRTKIKNKPNRAPDLPAIEAQIQQLEQLIQSSKTND</sequence>
<evidence type="ECO:0000313" key="1">
    <source>
        <dbReference type="EMBL" id="QNF34355.1"/>
    </source>
</evidence>
<accession>A0A7G7GB21</accession>
<dbReference type="EMBL" id="CP055156">
    <property type="protein sequence ID" value="QNF34355.1"/>
    <property type="molecule type" value="Genomic_DNA"/>
</dbReference>
<dbReference type="AlphaFoldDB" id="A0A7G7GB21"/>
<name>A0A7G7GB21_9BACT</name>
<organism evidence="1 2">
    <name type="scientific">Adhaeribacter swui</name>
    <dbReference type="NCBI Taxonomy" id="2086471"/>
    <lineage>
        <taxon>Bacteria</taxon>
        <taxon>Pseudomonadati</taxon>
        <taxon>Bacteroidota</taxon>
        <taxon>Cytophagia</taxon>
        <taxon>Cytophagales</taxon>
        <taxon>Hymenobacteraceae</taxon>
        <taxon>Adhaeribacter</taxon>
    </lineage>
</organism>
<gene>
    <name evidence="1" type="ORF">HUW51_17095</name>
</gene>
<dbReference type="RefSeq" id="WP_185270836.1">
    <property type="nucleotide sequence ID" value="NZ_CP055156.1"/>
</dbReference>
<protein>
    <submittedName>
        <fullName evidence="1">Uncharacterized protein</fullName>
    </submittedName>
</protein>
<dbReference type="Proteomes" id="UP000515237">
    <property type="component" value="Chromosome"/>
</dbReference>
<keyword evidence="2" id="KW-1185">Reference proteome</keyword>
<proteinExistence type="predicted"/>
<evidence type="ECO:0000313" key="2">
    <source>
        <dbReference type="Proteomes" id="UP000515237"/>
    </source>
</evidence>
<dbReference type="KEGG" id="aswu:HUW51_17095"/>